<evidence type="ECO:0000256" key="1">
    <source>
        <dbReference type="SAM" id="MobiDB-lite"/>
    </source>
</evidence>
<dbReference type="AlphaFoldDB" id="A0AAV1JFI0"/>
<evidence type="ECO:0000313" key="3">
    <source>
        <dbReference type="Proteomes" id="UP001497472"/>
    </source>
</evidence>
<feature type="compositionally biased region" description="Basic and acidic residues" evidence="1">
    <location>
        <begin position="10"/>
        <end position="20"/>
    </location>
</feature>
<keyword evidence="3" id="KW-1185">Reference proteome</keyword>
<reference evidence="2 3" key="1">
    <citation type="submission" date="2023-11" db="EMBL/GenBank/DDBJ databases">
        <authorList>
            <person name="Okamura Y."/>
        </authorList>
    </citation>
    <scope>NUCLEOTIDE SEQUENCE [LARGE SCALE GENOMIC DNA]</scope>
</reference>
<dbReference type="EMBL" id="CAVLEF010000010">
    <property type="protein sequence ID" value="CAK1548264.1"/>
    <property type="molecule type" value="Genomic_DNA"/>
</dbReference>
<organism evidence="2 3">
    <name type="scientific">Leptosia nina</name>
    <dbReference type="NCBI Taxonomy" id="320188"/>
    <lineage>
        <taxon>Eukaryota</taxon>
        <taxon>Metazoa</taxon>
        <taxon>Ecdysozoa</taxon>
        <taxon>Arthropoda</taxon>
        <taxon>Hexapoda</taxon>
        <taxon>Insecta</taxon>
        <taxon>Pterygota</taxon>
        <taxon>Neoptera</taxon>
        <taxon>Endopterygota</taxon>
        <taxon>Lepidoptera</taxon>
        <taxon>Glossata</taxon>
        <taxon>Ditrysia</taxon>
        <taxon>Papilionoidea</taxon>
        <taxon>Pieridae</taxon>
        <taxon>Pierinae</taxon>
        <taxon>Leptosia</taxon>
    </lineage>
</organism>
<feature type="compositionally biased region" description="Basic residues" evidence="1">
    <location>
        <begin position="79"/>
        <end position="99"/>
    </location>
</feature>
<feature type="region of interest" description="Disordered" evidence="1">
    <location>
        <begin position="1"/>
        <end position="99"/>
    </location>
</feature>
<gene>
    <name evidence="2" type="ORF">LNINA_LOCUS7675</name>
</gene>
<proteinExistence type="predicted"/>
<comment type="caution">
    <text evidence="2">The sequence shown here is derived from an EMBL/GenBank/DDBJ whole genome shotgun (WGS) entry which is preliminary data.</text>
</comment>
<evidence type="ECO:0000313" key="2">
    <source>
        <dbReference type="EMBL" id="CAK1548264.1"/>
    </source>
</evidence>
<feature type="compositionally biased region" description="Low complexity" evidence="1">
    <location>
        <begin position="65"/>
        <end position="78"/>
    </location>
</feature>
<name>A0AAV1JFI0_9NEOP</name>
<protein>
    <submittedName>
        <fullName evidence="2">Uncharacterized protein</fullName>
    </submittedName>
</protein>
<sequence>MINLAVARWQTDRSEVDGRRGTGCARRLHNARGARAAESGAGSGAIDARPGGVNGSRAASERHGGAPTPRGGPAARAARVGRHARCGMRQRRARRAGPR</sequence>
<accession>A0AAV1JFI0</accession>
<dbReference type="Proteomes" id="UP001497472">
    <property type="component" value="Unassembled WGS sequence"/>
</dbReference>